<sequence>MKSTRPSLARTFAFPASYDTFFFFPTSKAGYSGVAVYTKQPLTPSKAEEGLTGTRVSGVDAYPSPRDFDILAVEAEDEDEDMEGIVPSKAEPAIPELDLASLDAEGRTTVIFSFSSTHTTSLIRPHPRTRWRITACF</sequence>
<dbReference type="STRING" id="436010.A0A165WXZ2"/>
<accession>A0A165WXZ2</accession>
<dbReference type="Gene3D" id="3.60.10.10">
    <property type="entry name" value="Endonuclease/exonuclease/phosphatase"/>
    <property type="match status" value="1"/>
</dbReference>
<proteinExistence type="predicted"/>
<evidence type="ECO:0000313" key="1">
    <source>
        <dbReference type="EMBL" id="KZP08018.1"/>
    </source>
</evidence>
<organism evidence="1 2">
    <name type="scientific">Athelia psychrophila</name>
    <dbReference type="NCBI Taxonomy" id="1759441"/>
    <lineage>
        <taxon>Eukaryota</taxon>
        <taxon>Fungi</taxon>
        <taxon>Dikarya</taxon>
        <taxon>Basidiomycota</taxon>
        <taxon>Agaricomycotina</taxon>
        <taxon>Agaricomycetes</taxon>
        <taxon>Agaricomycetidae</taxon>
        <taxon>Atheliales</taxon>
        <taxon>Atheliaceae</taxon>
        <taxon>Athelia</taxon>
    </lineage>
</organism>
<keyword evidence="2" id="KW-1185">Reference proteome</keyword>
<name>A0A165WXZ2_9AGAM</name>
<dbReference type="InterPro" id="IPR036691">
    <property type="entry name" value="Endo/exonu/phosph_ase_sf"/>
</dbReference>
<evidence type="ECO:0000313" key="2">
    <source>
        <dbReference type="Proteomes" id="UP000076532"/>
    </source>
</evidence>
<dbReference type="EMBL" id="KV417733">
    <property type="protein sequence ID" value="KZP08018.1"/>
    <property type="molecule type" value="Genomic_DNA"/>
</dbReference>
<reference evidence="1 2" key="1">
    <citation type="journal article" date="2016" name="Mol. Biol. Evol.">
        <title>Comparative Genomics of Early-Diverging Mushroom-Forming Fungi Provides Insights into the Origins of Lignocellulose Decay Capabilities.</title>
        <authorList>
            <person name="Nagy L.G."/>
            <person name="Riley R."/>
            <person name="Tritt A."/>
            <person name="Adam C."/>
            <person name="Daum C."/>
            <person name="Floudas D."/>
            <person name="Sun H."/>
            <person name="Yadav J.S."/>
            <person name="Pangilinan J."/>
            <person name="Larsson K.H."/>
            <person name="Matsuura K."/>
            <person name="Barry K."/>
            <person name="Labutti K."/>
            <person name="Kuo R."/>
            <person name="Ohm R.A."/>
            <person name="Bhattacharya S.S."/>
            <person name="Shirouzu T."/>
            <person name="Yoshinaga Y."/>
            <person name="Martin F.M."/>
            <person name="Grigoriev I.V."/>
            <person name="Hibbett D.S."/>
        </authorList>
    </citation>
    <scope>NUCLEOTIDE SEQUENCE [LARGE SCALE GENOMIC DNA]</scope>
    <source>
        <strain evidence="1 2">CBS 109695</strain>
    </source>
</reference>
<dbReference type="Proteomes" id="UP000076532">
    <property type="component" value="Unassembled WGS sequence"/>
</dbReference>
<gene>
    <name evidence="1" type="ORF">FIBSPDRAFT_965157</name>
</gene>
<dbReference type="OrthoDB" id="391817at2759"/>
<dbReference type="AlphaFoldDB" id="A0A165WXZ2"/>
<protein>
    <submittedName>
        <fullName evidence="1">Uncharacterized protein</fullName>
    </submittedName>
</protein>